<dbReference type="GO" id="GO:0003677">
    <property type="term" value="F:DNA binding"/>
    <property type="evidence" value="ECO:0007669"/>
    <property type="project" value="UniProtKB-KW"/>
</dbReference>
<keyword evidence="4" id="KW-1185">Reference proteome</keyword>
<proteinExistence type="predicted"/>
<evidence type="ECO:0000313" key="4">
    <source>
        <dbReference type="Proteomes" id="UP000030686"/>
    </source>
</evidence>
<feature type="region of interest" description="Disordered" evidence="1">
    <location>
        <begin position="310"/>
        <end position="333"/>
    </location>
</feature>
<dbReference type="AlphaFoldDB" id="W6QDB0"/>
<evidence type="ECO:0000259" key="2">
    <source>
        <dbReference type="PROSITE" id="PS50090"/>
    </source>
</evidence>
<feature type="region of interest" description="Disordered" evidence="1">
    <location>
        <begin position="1"/>
        <end position="66"/>
    </location>
</feature>
<keyword evidence="3" id="KW-0371">Homeobox</keyword>
<protein>
    <submittedName>
        <fullName evidence="3">Homeodomain-like</fullName>
    </submittedName>
</protein>
<sequence>MSSATYRLETFRSWNPTQEKAQPSRNPVNTCRYPSPVSIAAAPSPSNPRDPLSESQKVSLPKPKLHPLPVRPPMEVCLHGDLQPHTQIVRVGPEVLEPPPPFNEDIETFDPESILHAQDLSGHGNVDHSSIFGDIGQDSEHQLPSFESGDPKLAFTAGQQSRVEAPVNPTQTEYLSDDATIDPAILDGYHFPDVRQTQAAEPTPRVAIRSSESPAGNSRFLDKDVCSRGRRHSSKGKVKPIRQLSKINKVAGVVESRGKNRTRRFACGLGCKNDVSFPTFLSWLFEGALPRCLPSPSTTNDTPVSTCISDHDEDMTPTSSNSSTSGDTVNAEHTCASRKGLPWSVEEGRLLVKLREKQNLAWPEVTKRFCQKFPGRSSGSIQVYWSTTLRKQRLSLAKDN</sequence>
<dbReference type="EMBL" id="HG792017">
    <property type="protein sequence ID" value="CDM34678.1"/>
    <property type="molecule type" value="Genomic_DNA"/>
</dbReference>
<evidence type="ECO:0000313" key="3">
    <source>
        <dbReference type="EMBL" id="CDM34678.1"/>
    </source>
</evidence>
<feature type="region of interest" description="Disordered" evidence="1">
    <location>
        <begin position="199"/>
        <end position="222"/>
    </location>
</feature>
<feature type="compositionally biased region" description="Polar residues" evidence="1">
    <location>
        <begin position="12"/>
        <end position="29"/>
    </location>
</feature>
<dbReference type="InterPro" id="IPR001005">
    <property type="entry name" value="SANT/Myb"/>
</dbReference>
<gene>
    <name evidence="3" type="ORF">PROQFM164_S03g001403</name>
</gene>
<dbReference type="OrthoDB" id="2143914at2759"/>
<dbReference type="Proteomes" id="UP000030686">
    <property type="component" value="Unassembled WGS sequence"/>
</dbReference>
<dbReference type="SMART" id="SM00717">
    <property type="entry name" value="SANT"/>
    <property type="match status" value="1"/>
</dbReference>
<dbReference type="SUPFAM" id="SSF46689">
    <property type="entry name" value="Homeodomain-like"/>
    <property type="match status" value="1"/>
</dbReference>
<feature type="domain" description="Myb-like" evidence="2">
    <location>
        <begin position="342"/>
        <end position="389"/>
    </location>
</feature>
<dbReference type="Gene3D" id="1.10.10.60">
    <property type="entry name" value="Homeodomain-like"/>
    <property type="match status" value="1"/>
</dbReference>
<reference evidence="3" key="1">
    <citation type="journal article" date="2014" name="Nat. Commun.">
        <title>Multiple recent horizontal transfers of a large genomic region in cheese making fungi.</title>
        <authorList>
            <person name="Cheeseman K."/>
            <person name="Ropars J."/>
            <person name="Renault P."/>
            <person name="Dupont J."/>
            <person name="Gouzy J."/>
            <person name="Branca A."/>
            <person name="Abraham A.L."/>
            <person name="Ceppi M."/>
            <person name="Conseiller E."/>
            <person name="Debuchy R."/>
            <person name="Malagnac F."/>
            <person name="Goarin A."/>
            <person name="Silar P."/>
            <person name="Lacoste S."/>
            <person name="Sallet E."/>
            <person name="Bensimon A."/>
            <person name="Giraud T."/>
            <person name="Brygoo Y."/>
        </authorList>
    </citation>
    <scope>NUCLEOTIDE SEQUENCE [LARGE SCALE GENOMIC DNA]</scope>
    <source>
        <strain evidence="3">FM164</strain>
    </source>
</reference>
<dbReference type="CDD" id="cd00167">
    <property type="entry name" value="SANT"/>
    <property type="match status" value="1"/>
</dbReference>
<feature type="compositionally biased region" description="Low complexity" evidence="1">
    <location>
        <begin position="34"/>
        <end position="44"/>
    </location>
</feature>
<accession>W6QDB0</accession>
<dbReference type="PROSITE" id="PS50090">
    <property type="entry name" value="MYB_LIKE"/>
    <property type="match status" value="1"/>
</dbReference>
<organism evidence="3 4">
    <name type="scientific">Penicillium roqueforti (strain FM164)</name>
    <dbReference type="NCBI Taxonomy" id="1365484"/>
    <lineage>
        <taxon>Eukaryota</taxon>
        <taxon>Fungi</taxon>
        <taxon>Dikarya</taxon>
        <taxon>Ascomycota</taxon>
        <taxon>Pezizomycotina</taxon>
        <taxon>Eurotiomycetes</taxon>
        <taxon>Eurotiomycetidae</taxon>
        <taxon>Eurotiales</taxon>
        <taxon>Aspergillaceae</taxon>
        <taxon>Penicillium</taxon>
    </lineage>
</organism>
<feature type="compositionally biased region" description="Polar residues" evidence="1">
    <location>
        <begin position="316"/>
        <end position="328"/>
    </location>
</feature>
<keyword evidence="3" id="KW-0238">DNA-binding</keyword>
<evidence type="ECO:0000256" key="1">
    <source>
        <dbReference type="SAM" id="MobiDB-lite"/>
    </source>
</evidence>
<dbReference type="STRING" id="1365484.W6QDB0"/>
<dbReference type="InterPro" id="IPR009057">
    <property type="entry name" value="Homeodomain-like_sf"/>
</dbReference>
<name>W6QDB0_PENRF</name>